<proteinExistence type="predicted"/>
<dbReference type="InterPro" id="IPR057661">
    <property type="entry name" value="RsdA/BaiN/AoA(So)_Rossmann"/>
</dbReference>
<dbReference type="AlphaFoldDB" id="E0NMW2"/>
<feature type="domain" description="RsdA/BaiN/AoA(So)-like insert" evidence="5">
    <location>
        <begin position="185"/>
        <end position="337"/>
    </location>
</feature>
<evidence type="ECO:0000256" key="3">
    <source>
        <dbReference type="ARBA" id="ARBA00022827"/>
    </source>
</evidence>
<dbReference type="SUPFAM" id="SSF160996">
    <property type="entry name" value="HI0933 insert domain-like"/>
    <property type="match status" value="1"/>
</dbReference>
<organism evidence="6 7">
    <name type="scientific">Peptoniphilus duerdenii ATCC BAA-1640</name>
    <dbReference type="NCBI Taxonomy" id="862517"/>
    <lineage>
        <taxon>Bacteria</taxon>
        <taxon>Bacillati</taxon>
        <taxon>Bacillota</taxon>
        <taxon>Tissierellia</taxon>
        <taxon>Tissierellales</taxon>
        <taxon>Peptoniphilaceae</taxon>
        <taxon>Peptoniphilus</taxon>
    </lineage>
</organism>
<dbReference type="PANTHER" id="PTHR42887">
    <property type="entry name" value="OS12G0638800 PROTEIN"/>
    <property type="match status" value="1"/>
</dbReference>
<evidence type="ECO:0000259" key="4">
    <source>
        <dbReference type="Pfam" id="PF03486"/>
    </source>
</evidence>
<dbReference type="Pfam" id="PF22780">
    <property type="entry name" value="HI0933_like_1st"/>
    <property type="match status" value="1"/>
</dbReference>
<dbReference type="InterPro" id="IPR004792">
    <property type="entry name" value="BaiN-like"/>
</dbReference>
<comment type="cofactor">
    <cofactor evidence="1">
        <name>FAD</name>
        <dbReference type="ChEBI" id="CHEBI:57692"/>
    </cofactor>
</comment>
<dbReference type="NCBIfam" id="TIGR00275">
    <property type="entry name" value="aminoacetone oxidase family FAD-binding enzyme"/>
    <property type="match status" value="1"/>
</dbReference>
<dbReference type="PANTHER" id="PTHR42887:SF2">
    <property type="entry name" value="OS12G0638800 PROTEIN"/>
    <property type="match status" value="1"/>
</dbReference>
<dbReference type="Proteomes" id="UP000003280">
    <property type="component" value="Unassembled WGS sequence"/>
</dbReference>
<evidence type="ECO:0000256" key="1">
    <source>
        <dbReference type="ARBA" id="ARBA00001974"/>
    </source>
</evidence>
<dbReference type="RefSeq" id="WP_008902291.1">
    <property type="nucleotide sequence ID" value="NZ_GL397071.1"/>
</dbReference>
<accession>E0NMW2</accession>
<comment type="caution">
    <text evidence="6">The sequence shown here is derived from an EMBL/GenBank/DDBJ whole genome shotgun (WGS) entry which is preliminary data.</text>
</comment>
<dbReference type="SUPFAM" id="SSF51905">
    <property type="entry name" value="FAD/NAD(P)-binding domain"/>
    <property type="match status" value="1"/>
</dbReference>
<dbReference type="STRING" id="862517.HMPREF9225_1501"/>
<dbReference type="InterPro" id="IPR055178">
    <property type="entry name" value="RsdA/BaiN/AoA(So)-like_dom"/>
</dbReference>
<dbReference type="eggNOG" id="COG2081">
    <property type="taxonomic scope" value="Bacteria"/>
</dbReference>
<reference evidence="6 7" key="1">
    <citation type="submission" date="2010-07" db="EMBL/GenBank/DDBJ databases">
        <authorList>
            <person name="Muzny D."/>
            <person name="Qin X."/>
            <person name="Deng J."/>
            <person name="Jiang H."/>
            <person name="Liu Y."/>
            <person name="Qu J."/>
            <person name="Song X.-Z."/>
            <person name="Zhang L."/>
            <person name="Thornton R."/>
            <person name="Coyle M."/>
            <person name="Francisco L."/>
            <person name="Jackson L."/>
            <person name="Javaid M."/>
            <person name="Korchina V."/>
            <person name="Kovar C."/>
            <person name="Mata R."/>
            <person name="Mathew T."/>
            <person name="Ngo R."/>
            <person name="Nguyen L."/>
            <person name="Nguyen N."/>
            <person name="Okwuonu G."/>
            <person name="Ongeri F."/>
            <person name="Pham C."/>
            <person name="Simmons D."/>
            <person name="Wilczek-Boney K."/>
            <person name="Hale W."/>
            <person name="Jakkamsetti A."/>
            <person name="Pham P."/>
            <person name="Ruth R."/>
            <person name="San Lucas F."/>
            <person name="Warren J."/>
            <person name="Zhang J."/>
            <person name="Zhao Z."/>
            <person name="Zhou C."/>
            <person name="Zhu D."/>
            <person name="Lee S."/>
            <person name="Bess C."/>
            <person name="Blankenburg K."/>
            <person name="Forbes L."/>
            <person name="Fu Q."/>
            <person name="Gubbala S."/>
            <person name="Hirani K."/>
            <person name="Jayaseelan J.C."/>
            <person name="Lara F."/>
            <person name="Munidasa M."/>
            <person name="Palculict T."/>
            <person name="Patil S."/>
            <person name="Pu L.-L."/>
            <person name="Saada N."/>
            <person name="Tang L."/>
            <person name="Weissenberger G."/>
            <person name="Zhu Y."/>
            <person name="Hemphill L."/>
            <person name="Shang Y."/>
            <person name="Youmans B."/>
            <person name="Ayvaz T."/>
            <person name="Ross M."/>
            <person name="Santibanez J."/>
            <person name="Aqrawi P."/>
            <person name="Gross S."/>
            <person name="Joshi V."/>
            <person name="Fowler G."/>
            <person name="Nazareth L."/>
            <person name="Reid J."/>
            <person name="Worley K."/>
            <person name="Petrosino J."/>
            <person name="Highlander S."/>
            <person name="Gibbs R."/>
        </authorList>
    </citation>
    <scope>NUCLEOTIDE SEQUENCE [LARGE SCALE GENOMIC DNA]</scope>
    <source>
        <strain evidence="6 7">ATCC BAA-1640</strain>
    </source>
</reference>
<evidence type="ECO:0000313" key="6">
    <source>
        <dbReference type="EMBL" id="EFM24930.1"/>
    </source>
</evidence>
<dbReference type="Gene3D" id="3.50.50.60">
    <property type="entry name" value="FAD/NAD(P)-binding domain"/>
    <property type="match status" value="1"/>
</dbReference>
<keyword evidence="2" id="KW-0285">Flavoprotein</keyword>
<dbReference type="PRINTS" id="PR00368">
    <property type="entry name" value="FADPNR"/>
</dbReference>
<dbReference type="OrthoDB" id="9773233at2"/>
<keyword evidence="3" id="KW-0274">FAD</keyword>
<dbReference type="EMBL" id="AEEH01000047">
    <property type="protein sequence ID" value="EFM24930.1"/>
    <property type="molecule type" value="Genomic_DNA"/>
</dbReference>
<sequence length="400" mass="44443">MKNIAIIGAGPAGMMAAIFASKNNNVTIFEKNEKIGKKLFITGKGRCNITNDCEKDLFFDNIVKNKKFLYSAFEYFDNKDIIKLLNENGLTTKVERGGRIFPKSDKSSDVLATLLKILNKNNVKVVLNHNVKNIKKENDKFIIDGEEFDKLVIATGGISYPMTGSTGDGYKFAKSFGHKITKLKASLCGIMLNNPEDSLTGLSLKNVKFRVKKNKKIIFEDIGEMMFSHFGITGPLVLSASCFINDEDKVKLSIDFKPGLDEEKLDARILRDFEENKNKLVVNALYQLLPKAIIPIIVNKSGNQNTVVNQMTKSKRQELVKIIKNYQLDFKSLMDISTGIITQGGIDLRQINPSTLESKLVEGLYFVGEVLDLDAVTGGFNLQIAWSTGALCGKSISEDI</sequence>
<dbReference type="Pfam" id="PF03486">
    <property type="entry name" value="HI0933_like"/>
    <property type="match status" value="1"/>
</dbReference>
<protein>
    <submittedName>
        <fullName evidence="6">Flavoprotein family protein</fullName>
    </submittedName>
</protein>
<dbReference type="InterPro" id="IPR036188">
    <property type="entry name" value="FAD/NAD-bd_sf"/>
</dbReference>
<dbReference type="Gene3D" id="2.40.30.10">
    <property type="entry name" value="Translation factors"/>
    <property type="match status" value="1"/>
</dbReference>
<keyword evidence="7" id="KW-1185">Reference proteome</keyword>
<dbReference type="InterPro" id="IPR023166">
    <property type="entry name" value="BaiN-like_dom_sf"/>
</dbReference>
<gene>
    <name evidence="6" type="ORF">HMPREF9225_1501</name>
</gene>
<evidence type="ECO:0000313" key="7">
    <source>
        <dbReference type="Proteomes" id="UP000003280"/>
    </source>
</evidence>
<name>E0NMW2_9FIRM</name>
<dbReference type="Gene3D" id="1.10.8.260">
    <property type="entry name" value="HI0933 insert domain-like"/>
    <property type="match status" value="1"/>
</dbReference>
<feature type="domain" description="RsdA/BaiN/AoA(So)-like Rossmann fold-like" evidence="4">
    <location>
        <begin position="3"/>
        <end position="394"/>
    </location>
</feature>
<dbReference type="HOGENOM" id="CLU_025174_3_1_9"/>
<evidence type="ECO:0000256" key="2">
    <source>
        <dbReference type="ARBA" id="ARBA00022630"/>
    </source>
</evidence>
<evidence type="ECO:0000259" key="5">
    <source>
        <dbReference type="Pfam" id="PF22780"/>
    </source>
</evidence>